<dbReference type="AlphaFoldDB" id="A0A3Q0FZE3"/>
<dbReference type="Pfam" id="PF22005">
    <property type="entry name" value="WWE_1"/>
    <property type="match status" value="1"/>
</dbReference>
<dbReference type="CDD" id="cd01439">
    <property type="entry name" value="TCCD_inducible_PARP_like"/>
    <property type="match status" value="1"/>
</dbReference>
<dbReference type="SUPFAM" id="SSF52949">
    <property type="entry name" value="Macro domain-like"/>
    <property type="match status" value="2"/>
</dbReference>
<dbReference type="InterPro" id="IPR052056">
    <property type="entry name" value="Mono-ARTD/PARP"/>
</dbReference>
<dbReference type="CDD" id="cd02903">
    <property type="entry name" value="Macro_BAL-like"/>
    <property type="match status" value="1"/>
</dbReference>
<evidence type="ECO:0000256" key="2">
    <source>
        <dbReference type="ARBA" id="ARBA00022676"/>
    </source>
</evidence>
<dbReference type="Pfam" id="PF01661">
    <property type="entry name" value="Macro"/>
    <property type="match status" value="2"/>
</dbReference>
<dbReference type="Gene3D" id="3.40.220.10">
    <property type="entry name" value="Leucine Aminopeptidase, subunit E, domain 1"/>
    <property type="match status" value="2"/>
</dbReference>
<keyword evidence="4 7" id="KW-0520">NAD</keyword>
<dbReference type="InterPro" id="IPR012677">
    <property type="entry name" value="Nucleotide-bd_a/b_plait_sf"/>
</dbReference>
<dbReference type="Gene3D" id="3.90.228.10">
    <property type="match status" value="1"/>
</dbReference>
<evidence type="ECO:0000259" key="9">
    <source>
        <dbReference type="PROSITE" id="PS51059"/>
    </source>
</evidence>
<keyword evidence="11" id="KW-1185">Reference proteome</keyword>
<evidence type="ECO:0000256" key="4">
    <source>
        <dbReference type="ARBA" id="ARBA00023027"/>
    </source>
</evidence>
<dbReference type="Pfam" id="PF00644">
    <property type="entry name" value="PARP"/>
    <property type="match status" value="1"/>
</dbReference>
<dbReference type="InterPro" id="IPR057049">
    <property type="entry name" value="PARP14_KH_8"/>
</dbReference>
<dbReference type="InterPro" id="IPR043472">
    <property type="entry name" value="Macro_dom-like"/>
</dbReference>
<dbReference type="RefSeq" id="XP_025052734.1">
    <property type="nucleotide sequence ID" value="XM_025196949.1"/>
</dbReference>
<dbReference type="InterPro" id="IPR002589">
    <property type="entry name" value="Macro_dom"/>
</dbReference>
<dbReference type="SMART" id="SM00506">
    <property type="entry name" value="A1pp"/>
    <property type="match status" value="2"/>
</dbReference>
<evidence type="ECO:0000313" key="11">
    <source>
        <dbReference type="Proteomes" id="UP000189705"/>
    </source>
</evidence>
<dbReference type="GO" id="GO:0070212">
    <property type="term" value="P:protein poly-ADP-ribosylation"/>
    <property type="evidence" value="ECO:0007669"/>
    <property type="project" value="TreeGrafter"/>
</dbReference>
<feature type="domain" description="WWE" evidence="8">
    <location>
        <begin position="740"/>
        <end position="818"/>
    </location>
</feature>
<dbReference type="GeneID" id="102376265"/>
<feature type="domain" description="PARP catalytic" evidence="9">
    <location>
        <begin position="827"/>
        <end position="1022"/>
    </location>
</feature>
<evidence type="ECO:0000313" key="12">
    <source>
        <dbReference type="RefSeq" id="XP_025052734.1"/>
    </source>
</evidence>
<dbReference type="EC" id="2.4.2.-" evidence="7"/>
<evidence type="ECO:0000259" key="8">
    <source>
        <dbReference type="PROSITE" id="PS50918"/>
    </source>
</evidence>
<dbReference type="Pfam" id="PF23084">
    <property type="entry name" value="KH_PARP14_1"/>
    <property type="match status" value="1"/>
</dbReference>
<dbReference type="CTD" id="165631"/>
<feature type="domain" description="Macro" evidence="10">
    <location>
        <begin position="431"/>
        <end position="602"/>
    </location>
</feature>
<protein>
    <recommendedName>
        <fullName evidence="7">Poly [ADP-ribose] polymerase</fullName>
        <shortName evidence="7">PARP</shortName>
        <ecNumber evidence="7">2.4.2.-</ecNumber>
    </recommendedName>
</protein>
<keyword evidence="2 7" id="KW-0328">Glycosyltransferase</keyword>
<dbReference type="InterPro" id="IPR057044">
    <property type="entry name" value="PARP14_KH_1"/>
</dbReference>
<dbReference type="PROSITE" id="PS50918">
    <property type="entry name" value="WWE"/>
    <property type="match status" value="1"/>
</dbReference>
<dbReference type="KEGG" id="asn:102376265"/>
<dbReference type="Gene3D" id="3.30.720.50">
    <property type="match status" value="1"/>
</dbReference>
<dbReference type="SUPFAM" id="SSF56399">
    <property type="entry name" value="ADP-ribosylation"/>
    <property type="match status" value="1"/>
</dbReference>
<reference evidence="12" key="1">
    <citation type="submission" date="2025-08" db="UniProtKB">
        <authorList>
            <consortium name="RefSeq"/>
        </authorList>
    </citation>
    <scope>IDENTIFICATION</scope>
</reference>
<dbReference type="Pfam" id="PF23254">
    <property type="entry name" value="KH_PARP14_8"/>
    <property type="match status" value="1"/>
</dbReference>
<dbReference type="Pfam" id="PF23085">
    <property type="entry name" value="RRM_PARP14_3"/>
    <property type="match status" value="1"/>
</dbReference>
<organism evidence="11 12">
    <name type="scientific">Alligator sinensis</name>
    <name type="common">Chinese alligator</name>
    <dbReference type="NCBI Taxonomy" id="38654"/>
    <lineage>
        <taxon>Eukaryota</taxon>
        <taxon>Metazoa</taxon>
        <taxon>Chordata</taxon>
        <taxon>Craniata</taxon>
        <taxon>Vertebrata</taxon>
        <taxon>Euteleostomi</taxon>
        <taxon>Archelosauria</taxon>
        <taxon>Archosauria</taxon>
        <taxon>Crocodylia</taxon>
        <taxon>Alligatoridae</taxon>
        <taxon>Alligatorinae</taxon>
        <taxon>Alligator</taxon>
    </lineage>
</organism>
<dbReference type="GO" id="GO:0005634">
    <property type="term" value="C:nucleus"/>
    <property type="evidence" value="ECO:0007669"/>
    <property type="project" value="UniProtKB-SubCell"/>
</dbReference>
<dbReference type="PROSITE" id="PS51154">
    <property type="entry name" value="MACRO"/>
    <property type="match status" value="2"/>
</dbReference>
<dbReference type="Gene3D" id="3.30.70.330">
    <property type="match status" value="1"/>
</dbReference>
<dbReference type="InterPro" id="IPR004170">
    <property type="entry name" value="WWE_dom"/>
</dbReference>
<evidence type="ECO:0000256" key="7">
    <source>
        <dbReference type="RuleBase" id="RU362114"/>
    </source>
</evidence>
<dbReference type="InterPro" id="IPR054596">
    <property type="entry name" value="PARP14_WWE"/>
</dbReference>
<dbReference type="FunFam" id="3.90.228.10:FF:000008">
    <property type="entry name" value="Poly [ADP-ribose] polymerase"/>
    <property type="match status" value="1"/>
</dbReference>
<evidence type="ECO:0000256" key="5">
    <source>
        <dbReference type="ARBA" id="ARBA00023242"/>
    </source>
</evidence>
<keyword evidence="5" id="KW-0539">Nucleus</keyword>
<accession>A0A3Q0FZE3</accession>
<dbReference type="GO" id="GO:0010629">
    <property type="term" value="P:negative regulation of gene expression"/>
    <property type="evidence" value="ECO:0007669"/>
    <property type="project" value="TreeGrafter"/>
</dbReference>
<feature type="domain" description="Macro" evidence="10">
    <location>
        <begin position="210"/>
        <end position="410"/>
    </location>
</feature>
<comment type="subcellular location">
    <subcellularLocation>
        <location evidence="1">Nucleus</location>
    </subcellularLocation>
</comment>
<dbReference type="GO" id="GO:0003714">
    <property type="term" value="F:transcription corepressor activity"/>
    <property type="evidence" value="ECO:0007669"/>
    <property type="project" value="TreeGrafter"/>
</dbReference>
<dbReference type="InterPro" id="IPR057050">
    <property type="entry name" value="RRM_PARP14_2"/>
</dbReference>
<dbReference type="Pfam" id="PF23245">
    <property type="entry name" value="RRM_PARP14_2"/>
    <property type="match status" value="1"/>
</dbReference>
<name>A0A3Q0FZE3_ALLSI</name>
<dbReference type="GO" id="GO:0003950">
    <property type="term" value="F:NAD+ poly-ADP-ribosyltransferase activity"/>
    <property type="evidence" value="ECO:0007669"/>
    <property type="project" value="UniProtKB-UniRule"/>
</dbReference>
<gene>
    <name evidence="12" type="primary">PARP15</name>
</gene>
<dbReference type="PANTHER" id="PTHR14453:SF89">
    <property type="entry name" value="PROTEIN MONO-ADP-RIBOSYLTRANSFERASE PARP14"/>
    <property type="match status" value="1"/>
</dbReference>
<evidence type="ECO:0000256" key="3">
    <source>
        <dbReference type="ARBA" id="ARBA00022679"/>
    </source>
</evidence>
<dbReference type="GO" id="GO:1990404">
    <property type="term" value="F:NAD+-protein mono-ADP-ribosyltransferase activity"/>
    <property type="evidence" value="ECO:0007669"/>
    <property type="project" value="TreeGrafter"/>
</dbReference>
<dbReference type="PANTHER" id="PTHR14453">
    <property type="entry name" value="PARP/ZINC FINGER CCCH TYPE DOMAIN CONTAINING PROTEIN"/>
    <property type="match status" value="1"/>
</dbReference>
<dbReference type="STRING" id="38654.A0A3Q0FZE3"/>
<evidence type="ECO:0000256" key="6">
    <source>
        <dbReference type="ARBA" id="ARBA00024347"/>
    </source>
</evidence>
<dbReference type="InterPro" id="IPR012317">
    <property type="entry name" value="Poly(ADP-ribose)pol_cat_dom"/>
</dbReference>
<evidence type="ECO:0000256" key="1">
    <source>
        <dbReference type="ARBA" id="ARBA00004123"/>
    </source>
</evidence>
<dbReference type="SUPFAM" id="SSF117839">
    <property type="entry name" value="WWE domain"/>
    <property type="match status" value="1"/>
</dbReference>
<proteinExistence type="inferred from homology"/>
<dbReference type="InterPro" id="IPR037197">
    <property type="entry name" value="WWE_dom_sf"/>
</dbReference>
<evidence type="ECO:0000259" key="10">
    <source>
        <dbReference type="PROSITE" id="PS51154"/>
    </source>
</evidence>
<dbReference type="PROSITE" id="PS51059">
    <property type="entry name" value="PARP_CATALYTIC"/>
    <property type="match status" value="1"/>
</dbReference>
<comment type="similarity">
    <text evidence="6">Belongs to the ARTD/PARP family.</text>
</comment>
<sequence length="1022" mass="114422">MLILVLETISGLEDEDFSVERIPEIDVAVVTFVKSIDITAFVDKCTQHKTTQELNITVRPLELTRSIKAENVPPNVSKAYLTVYFESPKRGGGPVSDVQQLPEENSAIITFCDHKDLSAVLDKQHFLDETPISVYPYYRSLGTALYGKDRPVVEMPKPITIAVDPYLWQFLQKSDRLLQDISQDMARCHCDLKWPQTESAQPEIMLSPLVALSKQRRLMVEVIPTWNKDATTAFSRIMSQYKVAKCHTAVIVSGIGTDLRLGVGPLSRALLKKAGPALQLEFAEKTKGQVANIGDVFQTNGYNLPCSFLFHVIIPTWDQGKGTALQSLGDIVQQCLKKTQELSLKSITFPAIGSGGFGFPKPIVAKLMFDEVFKFSSNHNLKSLQKVHFLLHPSDTDNIQAFTDELQSRLGGKRKAAPPNPTFFGQVSTPVLGVHEMQIGSITFQVATGDITKEKADAIVNVSNETFNSSSGVSKAILEAAGPLVIKECAQLGAQRHSGFITTQGGKLMCTNIIHLAPHNNIKGQVSKVLQECELKGYKSVTFPAIGTGNARQNPAQVADDMMDAIGNFASKKPVQHVEKIKIVLFQPHMQNDFYAAMQKRGGTGLAASESWYSRITSFFSGKKQPPRKKQDLVLKKKIELAVFQICGENRQNVEDTETWLKILIIKEQSEHNIKNELIETFSEAELRKLNELQEKLHITIQVETNKCPPYIKVSGITRDVYDASLEIEKMIKRIKDDQEEQSKIELVHQIVAWKYSLPDGTFAAFDPLTNMQLEDAKAAKKPSVNVKVNRKKYTVDMNTLHATDEQGTTVTIQRVSKLEDKQSIDLPKEWDDMQQERVKVVQLNQGLPEYQKVQMEFQKTCGFKISKIERIQNPFLWQQYQIKKLSVDNKNGNQNNERCLFHGTAHNSLNVINYNGFNRGFAGKNAAAIGNGTYFAVHANYSAMDTYSQPDMNGFKHMYLARVLTGQYCVGVAGMITPPSKNASDPTDLYDSVVDRMNSPSMFVIFNDIQAYPEYLITFRK</sequence>
<dbReference type="InParanoid" id="A0A3Q0FZE3"/>
<dbReference type="Proteomes" id="UP000189705">
    <property type="component" value="Unplaced"/>
</dbReference>
<dbReference type="GO" id="GO:0005737">
    <property type="term" value="C:cytoplasm"/>
    <property type="evidence" value="ECO:0007669"/>
    <property type="project" value="TreeGrafter"/>
</dbReference>
<keyword evidence="3 7" id="KW-0808">Transferase</keyword>